<name>W5YSN4_9GAMM</name>
<dbReference type="Pfam" id="PF22491">
    <property type="entry name" value="DUF6988"/>
    <property type="match status" value="1"/>
</dbReference>
<accession>W5YSN4</accession>
<proteinExistence type="predicted"/>
<dbReference type="Proteomes" id="UP000061489">
    <property type="component" value="Chromosome"/>
</dbReference>
<dbReference type="OrthoDB" id="6058394at2"/>
<sequence length="205" mass="22690">MELSRAEDLFGELSKIVDYPLFEESPRIVLSATLSGSSMHFAASVRVLCAQGLLLGASATLRSQFESVVRSVWAMHRATDGQVQKLSTELNQESQQASKNIPQVNVMMTDLEKIPQLINLLVTLKEFKESSWLPLNSFVHSGIHAIHWTKNDAPPKLLDQVFRASNGLALLAFQNLGILTGRPGIQSEIIRATACYSSCLPKRRE</sequence>
<dbReference type="AlphaFoldDB" id="W5YSN4"/>
<organism evidence="1 2">
    <name type="scientific">Marinobacter similis</name>
    <dbReference type="NCBI Taxonomy" id="1420916"/>
    <lineage>
        <taxon>Bacteria</taxon>
        <taxon>Pseudomonadati</taxon>
        <taxon>Pseudomonadota</taxon>
        <taxon>Gammaproteobacteria</taxon>
        <taxon>Pseudomonadales</taxon>
        <taxon>Marinobacteraceae</taxon>
        <taxon>Marinobacter</taxon>
    </lineage>
</organism>
<evidence type="ECO:0000313" key="1">
    <source>
        <dbReference type="EMBL" id="AHI29463.1"/>
    </source>
</evidence>
<dbReference type="InterPro" id="IPR054257">
    <property type="entry name" value="DUF6988"/>
</dbReference>
<reference evidence="1 2" key="1">
    <citation type="journal article" date="2014" name="Genome Announc.">
        <title>Draft Genome Sequences of Marinobacter similis A3d10T and Marinobacter salarius R9SW1T.</title>
        <authorList>
            <person name="Ivanova E.P."/>
            <person name="Ng H.J."/>
            <person name="Webb H.K."/>
            <person name="Feng G."/>
            <person name="Oshima K."/>
            <person name="Hattori M."/>
            <person name="Ohkuma M."/>
            <person name="Sergeev A.F."/>
            <person name="Mikhailov V.V."/>
            <person name="Crawford R.J."/>
            <person name="Sawabe T."/>
        </authorList>
    </citation>
    <scope>NUCLEOTIDE SEQUENCE [LARGE SCALE GENOMIC DNA]</scope>
    <source>
        <strain evidence="1 2">A3d10</strain>
    </source>
</reference>
<protein>
    <submittedName>
        <fullName evidence="1">Uncharacterized protein</fullName>
    </submittedName>
</protein>
<dbReference type="RefSeq" id="WP_041342032.1">
    <property type="nucleotide sequence ID" value="NZ_CP007151.1"/>
</dbReference>
<dbReference type="KEGG" id="msx:AU14_15395"/>
<keyword evidence="2" id="KW-1185">Reference proteome</keyword>
<gene>
    <name evidence="1" type="ORF">AU14_15395</name>
</gene>
<dbReference type="EMBL" id="CP007151">
    <property type="protein sequence ID" value="AHI29463.1"/>
    <property type="molecule type" value="Genomic_DNA"/>
</dbReference>
<evidence type="ECO:0000313" key="2">
    <source>
        <dbReference type="Proteomes" id="UP000061489"/>
    </source>
</evidence>
<dbReference type="HOGENOM" id="CLU_102873_0_0_6"/>